<sequence>MSSNSTTTTASSTATDQSSSDKGQHSAMRKLRGVPGTTRFCVKRDGSCAFVFDYANDAFVLIDLQSGAHTLIETERPELDGAQLWSDIHLISRYADSYPFYTP</sequence>
<feature type="compositionally biased region" description="Low complexity" evidence="1">
    <location>
        <begin position="1"/>
        <end position="21"/>
    </location>
</feature>
<protein>
    <submittedName>
        <fullName evidence="3">Uncharacterized protein</fullName>
    </submittedName>
</protein>
<evidence type="ECO:0000313" key="3">
    <source>
        <dbReference type="WBParaSite" id="PSAMB.scaffold7376size7747.g29976.t1"/>
    </source>
</evidence>
<dbReference type="Proteomes" id="UP000887566">
    <property type="component" value="Unplaced"/>
</dbReference>
<accession>A0A914XB28</accession>
<organism evidence="2 3">
    <name type="scientific">Plectus sambesii</name>
    <dbReference type="NCBI Taxonomy" id="2011161"/>
    <lineage>
        <taxon>Eukaryota</taxon>
        <taxon>Metazoa</taxon>
        <taxon>Ecdysozoa</taxon>
        <taxon>Nematoda</taxon>
        <taxon>Chromadorea</taxon>
        <taxon>Plectida</taxon>
        <taxon>Plectina</taxon>
        <taxon>Plectoidea</taxon>
        <taxon>Plectidae</taxon>
        <taxon>Plectus</taxon>
    </lineage>
</organism>
<proteinExistence type="predicted"/>
<dbReference type="WBParaSite" id="PSAMB.scaffold7376size7747.g29976.t1">
    <property type="protein sequence ID" value="PSAMB.scaffold7376size7747.g29976.t1"/>
    <property type="gene ID" value="PSAMB.scaffold7376size7747.g29976"/>
</dbReference>
<evidence type="ECO:0000313" key="2">
    <source>
        <dbReference type="Proteomes" id="UP000887566"/>
    </source>
</evidence>
<keyword evidence="2" id="KW-1185">Reference proteome</keyword>
<name>A0A914XB28_9BILA</name>
<dbReference type="AlphaFoldDB" id="A0A914XB28"/>
<reference evidence="3" key="1">
    <citation type="submission" date="2022-11" db="UniProtKB">
        <authorList>
            <consortium name="WormBaseParasite"/>
        </authorList>
    </citation>
    <scope>IDENTIFICATION</scope>
</reference>
<evidence type="ECO:0000256" key="1">
    <source>
        <dbReference type="SAM" id="MobiDB-lite"/>
    </source>
</evidence>
<feature type="region of interest" description="Disordered" evidence="1">
    <location>
        <begin position="1"/>
        <end position="30"/>
    </location>
</feature>